<evidence type="ECO:0000313" key="1">
    <source>
        <dbReference type="EMBL" id="PWN54194.1"/>
    </source>
</evidence>
<accession>A0ACD0P810</accession>
<proteinExistence type="predicted"/>
<gene>
    <name evidence="1" type="ORF">IE53DRAFT_404246</name>
</gene>
<dbReference type="EMBL" id="KZ819692">
    <property type="protein sequence ID" value="PWN54194.1"/>
    <property type="molecule type" value="Genomic_DNA"/>
</dbReference>
<dbReference type="Proteomes" id="UP000245626">
    <property type="component" value="Unassembled WGS sequence"/>
</dbReference>
<reference evidence="1 2" key="1">
    <citation type="journal article" date="2018" name="Mol. Biol. Evol.">
        <title>Broad Genomic Sampling Reveals a Smut Pathogenic Ancestry of the Fungal Clade Ustilaginomycotina.</title>
        <authorList>
            <person name="Kijpornyongpan T."/>
            <person name="Mondo S.J."/>
            <person name="Barry K."/>
            <person name="Sandor L."/>
            <person name="Lee J."/>
            <person name="Lipzen A."/>
            <person name="Pangilinan J."/>
            <person name="LaButti K."/>
            <person name="Hainaut M."/>
            <person name="Henrissat B."/>
            <person name="Grigoriev I.V."/>
            <person name="Spatafora J.W."/>
            <person name="Aime M.C."/>
        </authorList>
    </citation>
    <scope>NUCLEOTIDE SEQUENCE [LARGE SCALE GENOMIC DNA]</scope>
    <source>
        <strain evidence="1 2">SA 807</strain>
    </source>
</reference>
<protein>
    <submittedName>
        <fullName evidence="1">Uncharacterized protein</fullName>
    </submittedName>
</protein>
<organism evidence="1 2">
    <name type="scientific">Violaceomyces palustris</name>
    <dbReference type="NCBI Taxonomy" id="1673888"/>
    <lineage>
        <taxon>Eukaryota</taxon>
        <taxon>Fungi</taxon>
        <taxon>Dikarya</taxon>
        <taxon>Basidiomycota</taxon>
        <taxon>Ustilaginomycotina</taxon>
        <taxon>Ustilaginomycetes</taxon>
        <taxon>Violaceomycetales</taxon>
        <taxon>Violaceomycetaceae</taxon>
        <taxon>Violaceomyces</taxon>
    </lineage>
</organism>
<sequence length="97" mass="10483">MSALQGYSDQQVLLITQDGRVIVGTLSGSDSQGNVILSESVERIFSLDAGVEEVPLGLYIVKGDSIALVGDLDQEKDRQMDLSQIRAEPVPETRHAL</sequence>
<name>A0ACD0P810_9BASI</name>
<evidence type="ECO:0000313" key="2">
    <source>
        <dbReference type="Proteomes" id="UP000245626"/>
    </source>
</evidence>
<keyword evidence="2" id="KW-1185">Reference proteome</keyword>